<feature type="domain" description="Thiolase N-terminal" evidence="14">
    <location>
        <begin position="5"/>
        <end position="269"/>
    </location>
</feature>
<evidence type="ECO:0000256" key="7">
    <source>
        <dbReference type="ARBA" id="ARBA00023315"/>
    </source>
</evidence>
<sequence>MPEAVIVDAVRTPIGRYGGALKDVRPDDLAAVVIRALLDRNPAVRPEEIEDVYLGCANQAGEDNRNVARMALLLAGLPVTVAGATVNRLCGSGLEAVNDAVRAIRAGEGEIFIAGGVESMTRAPFVLPKAPAAFARQTEIYDTTIGWRFVNPRLAAMYHPYSMGETAENVAEKWGITREEQDRYALLSQQRCAAAVREGKFRDEIVPVPVPGPKGETVLVEADEHPRPDTTLEKLARLKPAFREGGTVTAGNSSGINDGAAALLLMSEEKARALGLRPRARVVATAVAGVDPAYMGVGPVPATRKALARAGLTVADLDLVELNEAFAAQVLACVRDLELDLDKVNVNGGAIALGHPLGCSGARILTTLVHELGRRRGRYGLATMCIGVGQGIATVVERIA</sequence>
<dbReference type="EMBL" id="AP025628">
    <property type="protein sequence ID" value="BDG62297.1"/>
    <property type="molecule type" value="Genomic_DNA"/>
</dbReference>
<dbReference type="InterPro" id="IPR020610">
    <property type="entry name" value="Thiolase_AS"/>
</dbReference>
<dbReference type="InterPro" id="IPR016039">
    <property type="entry name" value="Thiolase-like"/>
</dbReference>
<dbReference type="PROSITE" id="PS00099">
    <property type="entry name" value="THIOLASE_3"/>
    <property type="match status" value="1"/>
</dbReference>
<evidence type="ECO:0000259" key="15">
    <source>
        <dbReference type="Pfam" id="PF02803"/>
    </source>
</evidence>
<name>A0AA35CN80_9FIRM</name>
<dbReference type="NCBIfam" id="TIGR02430">
    <property type="entry name" value="pcaF"/>
    <property type="match status" value="1"/>
</dbReference>
<protein>
    <recommendedName>
        <fullName evidence="9">Acetyl-CoA acetyltransferase</fullName>
        <ecNumber evidence="8">2.3.1.16</ecNumber>
        <ecNumber evidence="5">2.3.1.174</ecNumber>
    </recommendedName>
</protein>
<dbReference type="InterPro" id="IPR012793">
    <property type="entry name" value="PcaF"/>
</dbReference>
<dbReference type="InterPro" id="IPR020615">
    <property type="entry name" value="Thiolase_acyl_enz_int_AS"/>
</dbReference>
<dbReference type="Proteomes" id="UP001163687">
    <property type="component" value="Chromosome"/>
</dbReference>
<evidence type="ECO:0000256" key="2">
    <source>
        <dbReference type="ARBA" id="ARBA00005189"/>
    </source>
</evidence>
<keyword evidence="7 13" id="KW-0012">Acyltransferase</keyword>
<evidence type="ECO:0000256" key="13">
    <source>
        <dbReference type="RuleBase" id="RU003557"/>
    </source>
</evidence>
<dbReference type="InterPro" id="IPR020613">
    <property type="entry name" value="Thiolase_CS"/>
</dbReference>
<dbReference type="GO" id="GO:0005737">
    <property type="term" value="C:cytoplasm"/>
    <property type="evidence" value="ECO:0007669"/>
    <property type="project" value="UniProtKB-SubCell"/>
</dbReference>
<comment type="pathway">
    <text evidence="3">Aromatic compound metabolism.</text>
</comment>
<dbReference type="AlphaFoldDB" id="A0AA35CN80"/>
<dbReference type="RefSeq" id="WP_264842888.1">
    <property type="nucleotide sequence ID" value="NZ_AP025628.1"/>
</dbReference>
<evidence type="ECO:0000313" key="16">
    <source>
        <dbReference type="EMBL" id="BDG62297.1"/>
    </source>
</evidence>
<reference evidence="16" key="1">
    <citation type="submission" date="2022-03" db="EMBL/GenBank/DDBJ databases">
        <title>Complete genome sequence of Caldinitratiruptor microaerophilus.</title>
        <authorList>
            <person name="Mukaiyama R."/>
            <person name="Nishiyama T."/>
            <person name="Ueda K."/>
        </authorList>
    </citation>
    <scope>NUCLEOTIDE SEQUENCE</scope>
    <source>
        <strain evidence="16">JCM 16183</strain>
    </source>
</reference>
<evidence type="ECO:0000256" key="10">
    <source>
        <dbReference type="ARBA" id="ARBA00048527"/>
    </source>
</evidence>
<proteinExistence type="inferred from homology"/>
<dbReference type="Pfam" id="PF00108">
    <property type="entry name" value="Thiolase_N"/>
    <property type="match status" value="1"/>
</dbReference>
<feature type="active site" description="Acyl-thioester intermediate" evidence="12">
    <location>
        <position position="90"/>
    </location>
</feature>
<gene>
    <name evidence="16" type="ORF">caldi_33870</name>
</gene>
<dbReference type="Pfam" id="PF02803">
    <property type="entry name" value="Thiolase_C"/>
    <property type="match status" value="1"/>
</dbReference>
<dbReference type="InterPro" id="IPR002155">
    <property type="entry name" value="Thiolase"/>
</dbReference>
<dbReference type="NCBIfam" id="NF006551">
    <property type="entry name" value="PRK09050.1"/>
    <property type="match status" value="1"/>
</dbReference>
<dbReference type="PROSITE" id="PS00737">
    <property type="entry name" value="THIOLASE_2"/>
    <property type="match status" value="1"/>
</dbReference>
<accession>A0AA35CN80</accession>
<evidence type="ECO:0000256" key="1">
    <source>
        <dbReference type="ARBA" id="ARBA00004496"/>
    </source>
</evidence>
<dbReference type="NCBIfam" id="TIGR01930">
    <property type="entry name" value="AcCoA-C-Actrans"/>
    <property type="match status" value="1"/>
</dbReference>
<dbReference type="KEGG" id="cmic:caldi_33870"/>
<keyword evidence="17" id="KW-1185">Reference proteome</keyword>
<evidence type="ECO:0000256" key="6">
    <source>
        <dbReference type="ARBA" id="ARBA00022679"/>
    </source>
</evidence>
<evidence type="ECO:0000256" key="12">
    <source>
        <dbReference type="PIRSR" id="PIRSR000429-1"/>
    </source>
</evidence>
<dbReference type="PIRSF" id="PIRSF000429">
    <property type="entry name" value="Ac-CoA_Ac_transf"/>
    <property type="match status" value="1"/>
</dbReference>
<dbReference type="EC" id="2.3.1.16" evidence="8"/>
<dbReference type="GO" id="GO:0003985">
    <property type="term" value="F:acetyl-CoA C-acetyltransferase activity"/>
    <property type="evidence" value="ECO:0007669"/>
    <property type="project" value="UniProtKB-EC"/>
</dbReference>
<comment type="catalytic activity">
    <reaction evidence="11">
        <text>2 acetyl-CoA = acetoacetyl-CoA + CoA</text>
        <dbReference type="Rhea" id="RHEA:21036"/>
        <dbReference type="ChEBI" id="CHEBI:57286"/>
        <dbReference type="ChEBI" id="CHEBI:57287"/>
        <dbReference type="ChEBI" id="CHEBI:57288"/>
        <dbReference type="EC" id="2.3.1.9"/>
    </reaction>
</comment>
<evidence type="ECO:0000256" key="3">
    <source>
        <dbReference type="ARBA" id="ARBA00005211"/>
    </source>
</evidence>
<feature type="domain" description="Thiolase C-terminal" evidence="15">
    <location>
        <begin position="277"/>
        <end position="398"/>
    </location>
</feature>
<dbReference type="GO" id="GO:0006635">
    <property type="term" value="P:fatty acid beta-oxidation"/>
    <property type="evidence" value="ECO:0007669"/>
    <property type="project" value="TreeGrafter"/>
</dbReference>
<dbReference type="Gene3D" id="3.40.47.10">
    <property type="match status" value="1"/>
</dbReference>
<evidence type="ECO:0000256" key="4">
    <source>
        <dbReference type="ARBA" id="ARBA00010982"/>
    </source>
</evidence>
<dbReference type="PANTHER" id="PTHR43853">
    <property type="entry name" value="3-KETOACYL-COA THIOLASE, PEROXISOMAL"/>
    <property type="match status" value="1"/>
</dbReference>
<comment type="catalytic activity">
    <reaction evidence="10">
        <text>succinyl-CoA + acetyl-CoA = 3-oxoadipyl-CoA + CoA</text>
        <dbReference type="Rhea" id="RHEA:19481"/>
        <dbReference type="ChEBI" id="CHEBI:57287"/>
        <dbReference type="ChEBI" id="CHEBI:57288"/>
        <dbReference type="ChEBI" id="CHEBI:57292"/>
        <dbReference type="ChEBI" id="CHEBI:57348"/>
        <dbReference type="EC" id="2.3.1.174"/>
    </reaction>
</comment>
<evidence type="ECO:0000259" key="14">
    <source>
        <dbReference type="Pfam" id="PF00108"/>
    </source>
</evidence>
<evidence type="ECO:0000256" key="5">
    <source>
        <dbReference type="ARBA" id="ARBA00012233"/>
    </source>
</evidence>
<comment type="similarity">
    <text evidence="4 13">Belongs to the thiolase-like superfamily. Thiolase family.</text>
</comment>
<organism evidence="16 17">
    <name type="scientific">Caldinitratiruptor microaerophilus</name>
    <dbReference type="NCBI Taxonomy" id="671077"/>
    <lineage>
        <taxon>Bacteria</taxon>
        <taxon>Bacillati</taxon>
        <taxon>Bacillota</taxon>
        <taxon>Clostridia</taxon>
        <taxon>Eubacteriales</taxon>
        <taxon>Symbiobacteriaceae</taxon>
        <taxon>Caldinitratiruptor</taxon>
    </lineage>
</organism>
<feature type="active site" description="Proton acceptor" evidence="12">
    <location>
        <position position="385"/>
    </location>
</feature>
<dbReference type="FunFam" id="3.40.47.10:FF:000010">
    <property type="entry name" value="Acetyl-CoA acetyltransferase (Thiolase)"/>
    <property type="match status" value="1"/>
</dbReference>
<dbReference type="InterPro" id="IPR020617">
    <property type="entry name" value="Thiolase_C"/>
</dbReference>
<dbReference type="GO" id="GO:0033812">
    <property type="term" value="F:3-oxoadipyl-CoA thiolase activity"/>
    <property type="evidence" value="ECO:0007669"/>
    <property type="project" value="UniProtKB-EC"/>
</dbReference>
<dbReference type="EC" id="2.3.1.174" evidence="5"/>
<dbReference type="InterPro" id="IPR020616">
    <property type="entry name" value="Thiolase_N"/>
</dbReference>
<evidence type="ECO:0000256" key="11">
    <source>
        <dbReference type="ARBA" id="ARBA00051550"/>
    </source>
</evidence>
<dbReference type="SUPFAM" id="SSF53901">
    <property type="entry name" value="Thiolase-like"/>
    <property type="match status" value="2"/>
</dbReference>
<dbReference type="InterPro" id="IPR050215">
    <property type="entry name" value="Thiolase-like_sf_Thiolase"/>
</dbReference>
<dbReference type="GO" id="GO:0010124">
    <property type="term" value="P:phenylacetate catabolic process"/>
    <property type="evidence" value="ECO:0007669"/>
    <property type="project" value="TreeGrafter"/>
</dbReference>
<comment type="subcellular location">
    <subcellularLocation>
        <location evidence="1">Cytoplasm</location>
    </subcellularLocation>
</comment>
<evidence type="ECO:0000313" key="17">
    <source>
        <dbReference type="Proteomes" id="UP001163687"/>
    </source>
</evidence>
<dbReference type="PANTHER" id="PTHR43853:SF11">
    <property type="entry name" value="3-KETOACYL-COA THIOLASE FADA"/>
    <property type="match status" value="1"/>
</dbReference>
<keyword evidence="6 13" id="KW-0808">Transferase</keyword>
<evidence type="ECO:0000256" key="8">
    <source>
        <dbReference type="ARBA" id="ARBA00024073"/>
    </source>
</evidence>
<comment type="pathway">
    <text evidence="2">Lipid metabolism.</text>
</comment>
<dbReference type="CDD" id="cd00751">
    <property type="entry name" value="thiolase"/>
    <property type="match status" value="1"/>
</dbReference>
<dbReference type="PROSITE" id="PS00098">
    <property type="entry name" value="THIOLASE_1"/>
    <property type="match status" value="1"/>
</dbReference>
<dbReference type="GO" id="GO:0019619">
    <property type="term" value="P:3,4-dihydroxybenzoate catabolic process"/>
    <property type="evidence" value="ECO:0007669"/>
    <property type="project" value="InterPro"/>
</dbReference>
<feature type="active site" description="Proton acceptor" evidence="12">
    <location>
        <position position="355"/>
    </location>
</feature>
<evidence type="ECO:0000256" key="9">
    <source>
        <dbReference type="ARBA" id="ARBA00044137"/>
    </source>
</evidence>